<keyword evidence="1 2" id="KW-0456">Lyase</keyword>
<name>A0A3B0UFC2_9ZZZZ</name>
<evidence type="ECO:0000313" key="2">
    <source>
        <dbReference type="EMBL" id="VAW29298.1"/>
    </source>
</evidence>
<reference evidence="2" key="1">
    <citation type="submission" date="2018-06" db="EMBL/GenBank/DDBJ databases">
        <authorList>
            <person name="Zhirakovskaya E."/>
        </authorList>
    </citation>
    <scope>NUCLEOTIDE SEQUENCE</scope>
</reference>
<sequence>MRFIKTEQKGKAGCLWLDNDRKSNSLNLEMIDEMVAAFDNFEKNQTRVVILRSNPGANVWCAGLRIDQLPSPENEPVPYEYALEKILKRIESFPGVVIAMIDGSVWGGGCELVFACDILLGSPKASFAITPAKISAPYNPNQVNRVLQRVGSNIAMELFFTADVMGAARAEKLGILNHLLSSEELEEFTQAMAERIINNAPLAISLIKDQVHQLATRTVEQITQDKANREFVKQVYLSRDFEEGKQAFLEKRRPVFKGI</sequence>
<dbReference type="InterPro" id="IPR014748">
    <property type="entry name" value="Enoyl-CoA_hydra_C"/>
</dbReference>
<dbReference type="AlphaFoldDB" id="A0A3B0UFC2"/>
<dbReference type="PANTHER" id="PTHR11941:SF54">
    <property type="entry name" value="ENOYL-COA HYDRATASE, MITOCHONDRIAL"/>
    <property type="match status" value="1"/>
</dbReference>
<dbReference type="SUPFAM" id="SSF52096">
    <property type="entry name" value="ClpP/crotonase"/>
    <property type="match status" value="1"/>
</dbReference>
<organism evidence="2">
    <name type="scientific">hydrothermal vent metagenome</name>
    <dbReference type="NCBI Taxonomy" id="652676"/>
    <lineage>
        <taxon>unclassified sequences</taxon>
        <taxon>metagenomes</taxon>
        <taxon>ecological metagenomes</taxon>
    </lineage>
</organism>
<dbReference type="Gene3D" id="3.90.226.10">
    <property type="entry name" value="2-enoyl-CoA Hydratase, Chain A, domain 1"/>
    <property type="match status" value="1"/>
</dbReference>
<dbReference type="InterPro" id="IPR029045">
    <property type="entry name" value="ClpP/crotonase-like_dom_sf"/>
</dbReference>
<protein>
    <submittedName>
        <fullName evidence="2">Enoyl-CoA hydratase</fullName>
        <ecNumber evidence="2">4.2.1.17</ecNumber>
    </submittedName>
</protein>
<dbReference type="PANTHER" id="PTHR11941">
    <property type="entry name" value="ENOYL-COA HYDRATASE-RELATED"/>
    <property type="match status" value="1"/>
</dbReference>
<dbReference type="EC" id="4.2.1.17" evidence="2"/>
<gene>
    <name evidence="2" type="ORF">MNBD_BACTEROID07-64</name>
</gene>
<dbReference type="GO" id="GO:0006635">
    <property type="term" value="P:fatty acid beta-oxidation"/>
    <property type="evidence" value="ECO:0007669"/>
    <property type="project" value="TreeGrafter"/>
</dbReference>
<accession>A0A3B0UFC2</accession>
<dbReference type="CDD" id="cd06558">
    <property type="entry name" value="crotonase-like"/>
    <property type="match status" value="1"/>
</dbReference>
<dbReference type="InterPro" id="IPR001753">
    <property type="entry name" value="Enoyl-CoA_hydra/iso"/>
</dbReference>
<dbReference type="Gene3D" id="1.10.12.10">
    <property type="entry name" value="Lyase 2-enoyl-coa Hydratase, Chain A, domain 2"/>
    <property type="match status" value="1"/>
</dbReference>
<proteinExistence type="predicted"/>
<evidence type="ECO:0000256" key="1">
    <source>
        <dbReference type="ARBA" id="ARBA00023239"/>
    </source>
</evidence>
<dbReference type="NCBIfam" id="NF008506">
    <property type="entry name" value="PRK11423.1"/>
    <property type="match status" value="1"/>
</dbReference>
<dbReference type="GO" id="GO:0004300">
    <property type="term" value="F:enoyl-CoA hydratase activity"/>
    <property type="evidence" value="ECO:0007669"/>
    <property type="project" value="UniProtKB-EC"/>
</dbReference>
<dbReference type="Pfam" id="PF00378">
    <property type="entry name" value="ECH_1"/>
    <property type="match status" value="1"/>
</dbReference>
<dbReference type="EMBL" id="UOET01000347">
    <property type="protein sequence ID" value="VAW29298.1"/>
    <property type="molecule type" value="Genomic_DNA"/>
</dbReference>